<protein>
    <recommendedName>
        <fullName evidence="4">Ribosomal protein L32</fullName>
    </recommendedName>
</protein>
<evidence type="ECO:0000313" key="3">
    <source>
        <dbReference type="Proteomes" id="UP001586593"/>
    </source>
</evidence>
<gene>
    <name evidence="2" type="ORF">VTK73DRAFT_7510</name>
</gene>
<sequence length="68" mass="7666">MPVKQFRLKSLKRKRHRFVEIVSLTIGTNLWLCVPARRNAQDAPHGGTVKPAKNAKPAFSLNTSRDPD</sequence>
<dbReference type="Proteomes" id="UP001586593">
    <property type="component" value="Unassembled WGS sequence"/>
</dbReference>
<proteinExistence type="predicted"/>
<evidence type="ECO:0008006" key="4">
    <source>
        <dbReference type="Google" id="ProtNLM"/>
    </source>
</evidence>
<comment type="caution">
    <text evidence="2">The sequence shown here is derived from an EMBL/GenBank/DDBJ whole genome shotgun (WGS) entry which is preliminary data.</text>
</comment>
<feature type="region of interest" description="Disordered" evidence="1">
    <location>
        <begin position="41"/>
        <end position="68"/>
    </location>
</feature>
<organism evidence="2 3">
    <name type="scientific">Phialemonium thermophilum</name>
    <dbReference type="NCBI Taxonomy" id="223376"/>
    <lineage>
        <taxon>Eukaryota</taxon>
        <taxon>Fungi</taxon>
        <taxon>Dikarya</taxon>
        <taxon>Ascomycota</taxon>
        <taxon>Pezizomycotina</taxon>
        <taxon>Sordariomycetes</taxon>
        <taxon>Sordariomycetidae</taxon>
        <taxon>Cephalothecales</taxon>
        <taxon>Cephalothecaceae</taxon>
        <taxon>Phialemonium</taxon>
    </lineage>
</organism>
<reference evidence="2 3" key="1">
    <citation type="journal article" date="2024" name="Commun. Biol.">
        <title>Comparative genomic analysis of thermophilic fungi reveals convergent evolutionary adaptations and gene losses.</title>
        <authorList>
            <person name="Steindorff A.S."/>
            <person name="Aguilar-Pontes M.V."/>
            <person name="Robinson A.J."/>
            <person name="Andreopoulos B."/>
            <person name="LaButti K."/>
            <person name="Kuo A."/>
            <person name="Mondo S."/>
            <person name="Riley R."/>
            <person name="Otillar R."/>
            <person name="Haridas S."/>
            <person name="Lipzen A."/>
            <person name="Grimwood J."/>
            <person name="Schmutz J."/>
            <person name="Clum A."/>
            <person name="Reid I.D."/>
            <person name="Moisan M.C."/>
            <person name="Butler G."/>
            <person name="Nguyen T.T.M."/>
            <person name="Dewar K."/>
            <person name="Conant G."/>
            <person name="Drula E."/>
            <person name="Henrissat B."/>
            <person name="Hansel C."/>
            <person name="Singer S."/>
            <person name="Hutchinson M.I."/>
            <person name="de Vries R.P."/>
            <person name="Natvig D.O."/>
            <person name="Powell A.J."/>
            <person name="Tsang A."/>
            <person name="Grigoriev I.V."/>
        </authorList>
    </citation>
    <scope>NUCLEOTIDE SEQUENCE [LARGE SCALE GENOMIC DNA]</scope>
    <source>
        <strain evidence="2 3">ATCC 24622</strain>
    </source>
</reference>
<name>A0ABR3WE95_9PEZI</name>
<keyword evidence="3" id="KW-1185">Reference proteome</keyword>
<accession>A0ABR3WE95</accession>
<evidence type="ECO:0000256" key="1">
    <source>
        <dbReference type="SAM" id="MobiDB-lite"/>
    </source>
</evidence>
<evidence type="ECO:0000313" key="2">
    <source>
        <dbReference type="EMBL" id="KAL1859673.1"/>
    </source>
</evidence>
<dbReference type="EMBL" id="JAZHXJ010000484">
    <property type="protein sequence ID" value="KAL1859673.1"/>
    <property type="molecule type" value="Genomic_DNA"/>
</dbReference>